<dbReference type="GeneID" id="55626519"/>
<evidence type="ECO:0000313" key="2">
    <source>
        <dbReference type="Proteomes" id="UP000479357"/>
    </source>
</evidence>
<sequence>MSDLEKLFEHAPEGAVELRETLNGGYLRWFNKNNDAWGGNEWTTPDCGEYKTLATRPQPQRKTVEDAVDEHKGKWPFSLGVIRMGYSSKLEHYFAFGHGYDFCEGEYLVCTREEFEACVAAKSEPEWTHIYNGEECYIATTYNDCAWVVRRMTDDKIVLLEDLKPIKPTITEKERETVAKFVARIYTKESYDLRKEFDDFVNEHEVGE</sequence>
<proteinExistence type="predicted"/>
<keyword evidence="2" id="KW-1185">Reference proteome</keyword>
<dbReference type="RefSeq" id="YP_009855779.1">
    <property type="nucleotide sequence ID" value="NC_048847.1"/>
</dbReference>
<organism evidence="1 2">
    <name type="scientific">Alteromonas phage vB_AmeM_PT11-V22</name>
    <dbReference type="NCBI Taxonomy" id="2704031"/>
    <lineage>
        <taxon>Viruses</taxon>
        <taxon>Duplodnaviria</taxon>
        <taxon>Heunggongvirae</taxon>
        <taxon>Uroviricota</taxon>
        <taxon>Caudoviricetes</taxon>
        <taxon>Myoalterovirus</taxon>
        <taxon>Myoalterovirus PT11V22</taxon>
    </lineage>
</organism>
<name>A0A6C0R1M4_9CAUD</name>
<protein>
    <submittedName>
        <fullName evidence="1">Transcription termination-antitermination domain-containing protein</fullName>
    </submittedName>
</protein>
<reference evidence="1 2" key="1">
    <citation type="submission" date="2019-12" db="EMBL/GenBank/DDBJ databases">
        <title>Alteromonas phage V22 represents a new genus of marine bacteriophages that requires a novel tail fiber chaperone for host recognition.</title>
        <authorList>
            <person name="Gonzalez-Serrano R."/>
            <person name="Dunne M."/>
            <person name="Rosselli R."/>
            <person name="Martin-Cuadrado A.-B."/>
            <person name="Grosboillot V."/>
            <person name="Zinsli L."/>
            <person name="Roda-Garcia J.J."/>
            <person name="Loessner M.J."/>
            <person name="Rodriguez-Valera F."/>
        </authorList>
    </citation>
    <scope>NUCLEOTIDE SEQUENCE [LARGE SCALE GENOMIC DNA]</scope>
</reference>
<dbReference type="Proteomes" id="UP000479357">
    <property type="component" value="Segment"/>
</dbReference>
<evidence type="ECO:0000313" key="1">
    <source>
        <dbReference type="EMBL" id="QHZ59776.1"/>
    </source>
</evidence>
<dbReference type="EMBL" id="MN877442">
    <property type="protein sequence ID" value="QHZ59776.1"/>
    <property type="molecule type" value="Genomic_DNA"/>
</dbReference>
<dbReference type="KEGG" id="vg:55626519"/>
<accession>A0A6C0R1M4</accession>